<dbReference type="Proteomes" id="UP000664218">
    <property type="component" value="Unassembled WGS sequence"/>
</dbReference>
<reference evidence="1" key="1">
    <citation type="submission" date="2021-03" db="EMBL/GenBank/DDBJ databases">
        <title>Proteiniclasticum marinus sp. nov., isolated from tidal flat sediment.</title>
        <authorList>
            <person name="Namirimu T."/>
            <person name="Yang J.-A."/>
            <person name="Yang S.-H."/>
            <person name="Kim Y.-J."/>
            <person name="Kwon K.K."/>
        </authorList>
    </citation>
    <scope>NUCLEOTIDE SEQUENCE</scope>
    <source>
        <strain evidence="1">SCR006</strain>
    </source>
</reference>
<dbReference type="AlphaFoldDB" id="A0A939KLB2"/>
<sequence>MQNRIRSVKILEEVIGYFIHHEIAHMDIKFFADEEKMDITVSGTTKMPPKDHQHLENLLNEPIKQEYEEYYWSLLGATGKRQELRLLGSLVDSGSVVYEDGVLTVNVKRSY</sequence>
<accession>A0A939KLB2</accession>
<dbReference type="RefSeq" id="WP_207600027.1">
    <property type="nucleotide sequence ID" value="NZ_JAFNJU010000008.1"/>
</dbReference>
<gene>
    <name evidence="1" type="ORF">J3A84_10695</name>
</gene>
<proteinExistence type="predicted"/>
<name>A0A939KLB2_9CLOT</name>
<dbReference type="EMBL" id="JAFNJU010000008">
    <property type="protein sequence ID" value="MBO1265500.1"/>
    <property type="molecule type" value="Genomic_DNA"/>
</dbReference>
<organism evidence="1 2">
    <name type="scientific">Proteiniclasticum aestuarii</name>
    <dbReference type="NCBI Taxonomy" id="2817862"/>
    <lineage>
        <taxon>Bacteria</taxon>
        <taxon>Bacillati</taxon>
        <taxon>Bacillota</taxon>
        <taxon>Clostridia</taxon>
        <taxon>Eubacteriales</taxon>
        <taxon>Clostridiaceae</taxon>
        <taxon>Proteiniclasticum</taxon>
    </lineage>
</organism>
<keyword evidence="2" id="KW-1185">Reference proteome</keyword>
<protein>
    <submittedName>
        <fullName evidence="1">Uncharacterized protein</fullName>
    </submittedName>
</protein>
<evidence type="ECO:0000313" key="1">
    <source>
        <dbReference type="EMBL" id="MBO1265500.1"/>
    </source>
</evidence>
<evidence type="ECO:0000313" key="2">
    <source>
        <dbReference type="Proteomes" id="UP000664218"/>
    </source>
</evidence>
<comment type="caution">
    <text evidence="1">The sequence shown here is derived from an EMBL/GenBank/DDBJ whole genome shotgun (WGS) entry which is preliminary data.</text>
</comment>